<evidence type="ECO:0000256" key="3">
    <source>
        <dbReference type="ARBA" id="ARBA00022729"/>
    </source>
</evidence>
<feature type="region of interest" description="Disordered" evidence="11">
    <location>
        <begin position="45"/>
        <end position="85"/>
    </location>
</feature>
<dbReference type="OrthoDB" id="4084751at2759"/>
<dbReference type="GO" id="GO:0004623">
    <property type="term" value="F:phospholipase A2 activity"/>
    <property type="evidence" value="ECO:0007669"/>
    <property type="project" value="TreeGrafter"/>
</dbReference>
<feature type="compositionally biased region" description="Low complexity" evidence="11">
    <location>
        <begin position="46"/>
        <end position="85"/>
    </location>
</feature>
<protein>
    <recommendedName>
        <fullName evidence="2 10">Lysophospholipase</fullName>
        <ecNumber evidence="2 10">3.1.1.5</ecNumber>
    </recommendedName>
</protein>
<evidence type="ECO:0000256" key="6">
    <source>
        <dbReference type="ARBA" id="ARBA00023098"/>
    </source>
</evidence>
<keyword evidence="5 9" id="KW-0442">Lipid degradation</keyword>
<feature type="domain" description="PLA2c" evidence="12">
    <location>
        <begin position="200"/>
        <end position="750"/>
    </location>
</feature>
<dbReference type="Gene3D" id="3.40.1090.10">
    <property type="entry name" value="Cytosolic phospholipase A2 catalytic domain"/>
    <property type="match status" value="1"/>
</dbReference>
<evidence type="ECO:0000256" key="11">
    <source>
        <dbReference type="SAM" id="MobiDB-lite"/>
    </source>
</evidence>
<gene>
    <name evidence="13" type="ORF">LELG_03038</name>
</gene>
<comment type="similarity">
    <text evidence="1 10">Belongs to the lysophospholipase family.</text>
</comment>
<comment type="function">
    <text evidence="8">Catalyzes the release of fatty acids from lysophospholipids. Phospholipase B may well contribute to pathogenicity by abetting the fungus in damaging and traversing host cell membranes, processes which likely increase the rapidity of disseminated infection.</text>
</comment>
<evidence type="ECO:0000256" key="9">
    <source>
        <dbReference type="PROSITE-ProRule" id="PRU00555"/>
    </source>
</evidence>
<dbReference type="STRING" id="379508.A5E0A1"/>
<dbReference type="VEuPathDB" id="FungiDB:LELG_03038"/>
<evidence type="ECO:0000256" key="10">
    <source>
        <dbReference type="RuleBase" id="RU362103"/>
    </source>
</evidence>
<dbReference type="GO" id="GO:0005576">
    <property type="term" value="C:extracellular region"/>
    <property type="evidence" value="ECO:0007669"/>
    <property type="project" value="TreeGrafter"/>
</dbReference>
<evidence type="ECO:0000313" key="13">
    <source>
        <dbReference type="EMBL" id="EDK44859.1"/>
    </source>
</evidence>
<dbReference type="HOGENOM" id="CLU_014602_0_1_1"/>
<dbReference type="Proteomes" id="UP000001996">
    <property type="component" value="Unassembled WGS sequence"/>
</dbReference>
<feature type="compositionally biased region" description="Polar residues" evidence="11">
    <location>
        <begin position="794"/>
        <end position="815"/>
    </location>
</feature>
<dbReference type="GO" id="GO:0005886">
    <property type="term" value="C:plasma membrane"/>
    <property type="evidence" value="ECO:0007669"/>
    <property type="project" value="TreeGrafter"/>
</dbReference>
<keyword evidence="7" id="KW-0325">Glycoprotein</keyword>
<sequence length="879" mass="93947">MKISVVLLFGLATTTLAAFPFEEENTVGATPTSLPWWAQILGGGSTSSSSTTQSETLSKTQAQSQTQTQVEASITSDVSTTSSTSTQPWYAGFFKTTTASTATPTTSLAVSNTQQSQVSASATSTKTTSSQNWFQSVANDFGLGKSSSGSTATNTQSGGSSGSTSSLGDSADSTAETTDETELNDDGNGVANPYSPTNITCPDHDIVRAADGLSDNEKEYVLSKQALTNEHLIDFLANRANLSDFDAASFINDNADEHNITIGLAFSGGGYRAMLAGAGSILALDNRFEDSNTNGLGGLLQSTTYISGLSGGSWLVGSLVLNNWISVQEILNGSTEIWQLEDSLLNPSSLNLASLAKYYTGIGTAILSKNKAGFQTSVTDVWGRAISHQFFESSSGGSNVTWSSVRNFTTFKDHSMPYFFAVANGKVTDETVIDQNSTFVVEISAYEFGNFDNSLKAFVDTEYLGSSIQGGDADQCVRNFDNAGFIMGTSSSVFNQVLLHLDDYDTSTIIQPVLEMVFQDLSDDKNDVAVYEPNPFYESTYGSIKSVENNHTLSLVDGGEDGQNVPFYPLIQKDRNVDVIFAFDNSADTELNWPNGTSFVETYKWQFTNQGRGTPFPFVPDVDTFLEDNLGERPIFFGCNASDLSPLVDWHDEDDLNTTDIPLIVYMSNNHQSYLSNFSTFKLAYDNAEKTGTIQNGYEVMTSKNLTDDSDWATCVGCAIIRRQQERLGKEQSDECKKCFRDYCWQGTLDDGPEIDAEGLQSNKKNSSSHSTTSSSSSSSSLASNSTRTHSDESTSSDGGAGTISVSTTTQRTNGATVAAQSVTGSTSVSSTTATATAVATSESTTTSVASVNNANYASSNSLLNVIFVCLMSAIYVVA</sequence>
<keyword evidence="14" id="KW-1185">Reference proteome</keyword>
<dbReference type="Pfam" id="PF01735">
    <property type="entry name" value="PLA2_B"/>
    <property type="match status" value="1"/>
</dbReference>
<evidence type="ECO:0000256" key="2">
    <source>
        <dbReference type="ARBA" id="ARBA00013274"/>
    </source>
</evidence>
<dbReference type="OMA" id="FGHINMS"/>
<dbReference type="EC" id="3.1.1.5" evidence="2 10"/>
<feature type="compositionally biased region" description="Low complexity" evidence="11">
    <location>
        <begin position="146"/>
        <end position="176"/>
    </location>
</feature>
<dbReference type="SMART" id="SM00022">
    <property type="entry name" value="PLAc"/>
    <property type="match status" value="1"/>
</dbReference>
<feature type="compositionally biased region" description="Low complexity" evidence="11">
    <location>
        <begin position="762"/>
        <end position="788"/>
    </location>
</feature>
<organism evidence="13 14">
    <name type="scientific">Lodderomyces elongisporus (strain ATCC 11503 / CBS 2605 / JCM 1781 / NBRC 1676 / NRRL YB-4239)</name>
    <name type="common">Yeast</name>
    <name type="synonym">Saccharomyces elongisporus</name>
    <dbReference type="NCBI Taxonomy" id="379508"/>
    <lineage>
        <taxon>Eukaryota</taxon>
        <taxon>Fungi</taxon>
        <taxon>Dikarya</taxon>
        <taxon>Ascomycota</taxon>
        <taxon>Saccharomycotina</taxon>
        <taxon>Pichiomycetes</taxon>
        <taxon>Debaryomycetaceae</taxon>
        <taxon>Candida/Lodderomyces clade</taxon>
        <taxon>Lodderomyces</taxon>
    </lineage>
</organism>
<dbReference type="eggNOG" id="KOG1325">
    <property type="taxonomic scope" value="Eukaryota"/>
</dbReference>
<evidence type="ECO:0000256" key="8">
    <source>
        <dbReference type="ARBA" id="ARBA00059407"/>
    </source>
</evidence>
<accession>A5E0A1</accession>
<dbReference type="PANTHER" id="PTHR10728:SF33">
    <property type="entry name" value="LYSOPHOSPHOLIPASE 1-RELATED"/>
    <property type="match status" value="1"/>
</dbReference>
<evidence type="ECO:0000259" key="12">
    <source>
        <dbReference type="PROSITE" id="PS51210"/>
    </source>
</evidence>
<dbReference type="InParanoid" id="A5E0A1"/>
<evidence type="ECO:0000256" key="1">
    <source>
        <dbReference type="ARBA" id="ARBA00008780"/>
    </source>
</evidence>
<dbReference type="GO" id="GO:0005783">
    <property type="term" value="C:endoplasmic reticulum"/>
    <property type="evidence" value="ECO:0007669"/>
    <property type="project" value="TreeGrafter"/>
</dbReference>
<comment type="catalytic activity">
    <reaction evidence="10">
        <text>a 1-acyl-sn-glycero-3-phosphocholine + H2O = sn-glycerol 3-phosphocholine + a fatty acid + H(+)</text>
        <dbReference type="Rhea" id="RHEA:15177"/>
        <dbReference type="ChEBI" id="CHEBI:15377"/>
        <dbReference type="ChEBI" id="CHEBI:15378"/>
        <dbReference type="ChEBI" id="CHEBI:16870"/>
        <dbReference type="ChEBI" id="CHEBI:28868"/>
        <dbReference type="ChEBI" id="CHEBI:58168"/>
        <dbReference type="EC" id="3.1.1.5"/>
    </reaction>
</comment>
<evidence type="ECO:0000256" key="7">
    <source>
        <dbReference type="ARBA" id="ARBA00023180"/>
    </source>
</evidence>
<dbReference type="PROSITE" id="PS51210">
    <property type="entry name" value="PLA2C"/>
    <property type="match status" value="1"/>
</dbReference>
<keyword evidence="6 9" id="KW-0443">Lipid metabolism</keyword>
<name>A5E0A1_LODEL</name>
<evidence type="ECO:0000256" key="5">
    <source>
        <dbReference type="ARBA" id="ARBA00022963"/>
    </source>
</evidence>
<dbReference type="KEGG" id="lel:PVL30_003867"/>
<evidence type="ECO:0000256" key="4">
    <source>
        <dbReference type="ARBA" id="ARBA00022801"/>
    </source>
</evidence>
<dbReference type="SUPFAM" id="SSF52151">
    <property type="entry name" value="FabD/lysophospholipase-like"/>
    <property type="match status" value="1"/>
</dbReference>
<reference evidence="13 14" key="1">
    <citation type="journal article" date="2009" name="Nature">
        <title>Evolution of pathogenicity and sexual reproduction in eight Candida genomes.</title>
        <authorList>
            <person name="Butler G."/>
            <person name="Rasmussen M.D."/>
            <person name="Lin M.F."/>
            <person name="Santos M.A."/>
            <person name="Sakthikumar S."/>
            <person name="Munro C.A."/>
            <person name="Rheinbay E."/>
            <person name="Grabherr M."/>
            <person name="Forche A."/>
            <person name="Reedy J.L."/>
            <person name="Agrafioti I."/>
            <person name="Arnaud M.B."/>
            <person name="Bates S."/>
            <person name="Brown A.J."/>
            <person name="Brunke S."/>
            <person name="Costanzo M.C."/>
            <person name="Fitzpatrick D.A."/>
            <person name="de Groot P.W."/>
            <person name="Harris D."/>
            <person name="Hoyer L.L."/>
            <person name="Hube B."/>
            <person name="Klis F.M."/>
            <person name="Kodira C."/>
            <person name="Lennard N."/>
            <person name="Logue M.E."/>
            <person name="Martin R."/>
            <person name="Neiman A.M."/>
            <person name="Nikolaou E."/>
            <person name="Quail M.A."/>
            <person name="Quinn J."/>
            <person name="Santos M.C."/>
            <person name="Schmitzberger F.F."/>
            <person name="Sherlock G."/>
            <person name="Shah P."/>
            <person name="Silverstein K.A."/>
            <person name="Skrzypek M.S."/>
            <person name="Soll D."/>
            <person name="Staggs R."/>
            <person name="Stansfield I."/>
            <person name="Stumpf M.P."/>
            <person name="Sudbery P.E."/>
            <person name="Srikantha T."/>
            <person name="Zeng Q."/>
            <person name="Berman J."/>
            <person name="Berriman M."/>
            <person name="Heitman J."/>
            <person name="Gow N.A."/>
            <person name="Lorenz M.C."/>
            <person name="Birren B.W."/>
            <person name="Kellis M."/>
            <person name="Cuomo C.A."/>
        </authorList>
    </citation>
    <scope>NUCLEOTIDE SEQUENCE [LARGE SCALE GENOMIC DNA]</scope>
    <source>
        <strain evidence="14">ATCC 11503 / BCRC 21390 / CBS 2605 / JCM 1781 / NBRC 1676 / NRRL YB-4239</strain>
    </source>
</reference>
<evidence type="ECO:0000313" key="14">
    <source>
        <dbReference type="Proteomes" id="UP000001996"/>
    </source>
</evidence>
<feature type="chain" id="PRO_5005121614" description="Lysophospholipase" evidence="10">
    <location>
        <begin position="18"/>
        <end position="879"/>
    </location>
</feature>
<dbReference type="EMBL" id="CH981526">
    <property type="protein sequence ID" value="EDK44859.1"/>
    <property type="molecule type" value="Genomic_DNA"/>
</dbReference>
<dbReference type="InterPro" id="IPR016035">
    <property type="entry name" value="Acyl_Trfase/lysoPLipase"/>
</dbReference>
<dbReference type="PANTHER" id="PTHR10728">
    <property type="entry name" value="CYTOSOLIC PHOSPHOLIPASE A2"/>
    <property type="match status" value="1"/>
</dbReference>
<keyword evidence="3 10" id="KW-0732">Signal</keyword>
<dbReference type="GO" id="GO:0004622">
    <property type="term" value="F:phosphatidylcholine lysophospholipase activity"/>
    <property type="evidence" value="ECO:0007669"/>
    <property type="project" value="UniProtKB-EC"/>
</dbReference>
<dbReference type="InterPro" id="IPR002642">
    <property type="entry name" value="LysoPLipase_cat_dom"/>
</dbReference>
<proteinExistence type="inferred from homology"/>
<feature type="signal peptide" evidence="10">
    <location>
        <begin position="1"/>
        <end position="17"/>
    </location>
</feature>
<dbReference type="GO" id="GO:0046475">
    <property type="term" value="P:glycerophospholipid catabolic process"/>
    <property type="evidence" value="ECO:0007669"/>
    <property type="project" value="TreeGrafter"/>
</dbReference>
<feature type="region of interest" description="Disordered" evidence="11">
    <location>
        <begin position="145"/>
        <end position="203"/>
    </location>
</feature>
<feature type="region of interest" description="Disordered" evidence="11">
    <location>
        <begin position="755"/>
        <end position="824"/>
    </location>
</feature>
<dbReference type="GeneID" id="5233247"/>
<dbReference type="FunFam" id="3.40.1090.10:FF:000010">
    <property type="entry name" value="Lysophospholipase"/>
    <property type="match status" value="1"/>
</dbReference>
<keyword evidence="4 9" id="KW-0378">Hydrolase</keyword>
<dbReference type="AlphaFoldDB" id="A5E0A1"/>
<dbReference type="GO" id="GO:0005829">
    <property type="term" value="C:cytosol"/>
    <property type="evidence" value="ECO:0007669"/>
    <property type="project" value="TreeGrafter"/>
</dbReference>